<evidence type="ECO:0000313" key="3">
    <source>
        <dbReference type="Proteomes" id="UP000231279"/>
    </source>
</evidence>
<dbReference type="Proteomes" id="UP000231279">
    <property type="component" value="Unassembled WGS sequence"/>
</dbReference>
<evidence type="ECO:0000259" key="1">
    <source>
        <dbReference type="Pfam" id="PF03478"/>
    </source>
</evidence>
<accession>A0A2G9HIY0</accession>
<evidence type="ECO:0000313" key="2">
    <source>
        <dbReference type="EMBL" id="PIN17486.1"/>
    </source>
</evidence>
<dbReference type="STRING" id="429701.A0A2G9HIY0"/>
<keyword evidence="3" id="KW-1185">Reference proteome</keyword>
<comment type="caution">
    <text evidence="2">The sequence shown here is derived from an EMBL/GenBank/DDBJ whole genome shotgun (WGS) entry which is preliminary data.</text>
</comment>
<name>A0A2G9HIY0_9LAMI</name>
<dbReference type="AlphaFoldDB" id="A0A2G9HIY0"/>
<dbReference type="PANTHER" id="PTHR40891:SF1">
    <property type="entry name" value="DUF295 DOMAIN-CONTAINING PROTEIN"/>
    <property type="match status" value="1"/>
</dbReference>
<dbReference type="Pfam" id="PF03478">
    <property type="entry name" value="Beta-prop_KIB1-4"/>
    <property type="match status" value="1"/>
</dbReference>
<dbReference type="OrthoDB" id="907591at2759"/>
<sequence>MGKDSENSFSCLPKDLDQTHPGPWLLVTHGETYQNHSFYNISKDKYIKRNIPEFRHKQVSATSYGWLLLIDYTRKPLNCCLVSTRSKERIEPCSWFYECILSKSPTDPGCDVLLIASLGEFLLFCRIGDEKFIKRGFRFGDDALGTAINFKGKIYAWMCANHNLVEVDFVSQDILLKKLVNDRGQLCQTPESSPTNLLKCVGYLVESGCELLLLHAIGHNLSGEVAYFRIFKIKTCERECEELKSIGDRAIFICPFGNMSWLCSDNSGLKKNSIYYTQFAGNIYVYNIEDRSRTLIKPCCTKGGMRPPLKSWTVL</sequence>
<proteinExistence type="predicted"/>
<feature type="domain" description="KIB1-4 beta-propeller" evidence="1">
    <location>
        <begin position="38"/>
        <end position="287"/>
    </location>
</feature>
<reference evidence="3" key="1">
    <citation type="journal article" date="2018" name="Gigascience">
        <title>Genome assembly of the Pink Ipe (Handroanthus impetiginosus, Bignoniaceae), a highly valued, ecologically keystone Neotropical timber forest tree.</title>
        <authorList>
            <person name="Silva-Junior O.B."/>
            <person name="Grattapaglia D."/>
            <person name="Novaes E."/>
            <person name="Collevatti R.G."/>
        </authorList>
    </citation>
    <scope>NUCLEOTIDE SEQUENCE [LARGE SCALE GENOMIC DNA]</scope>
    <source>
        <strain evidence="3">cv. UFG-1</strain>
    </source>
</reference>
<dbReference type="PANTHER" id="PTHR40891">
    <property type="entry name" value="DUF295 DOMAIN-CONTAINING PROTEIN"/>
    <property type="match status" value="1"/>
</dbReference>
<dbReference type="InterPro" id="IPR005174">
    <property type="entry name" value="KIB1-4_b-propeller"/>
</dbReference>
<gene>
    <name evidence="2" type="ORF">CDL12_09850</name>
</gene>
<organism evidence="2 3">
    <name type="scientific">Handroanthus impetiginosus</name>
    <dbReference type="NCBI Taxonomy" id="429701"/>
    <lineage>
        <taxon>Eukaryota</taxon>
        <taxon>Viridiplantae</taxon>
        <taxon>Streptophyta</taxon>
        <taxon>Embryophyta</taxon>
        <taxon>Tracheophyta</taxon>
        <taxon>Spermatophyta</taxon>
        <taxon>Magnoliopsida</taxon>
        <taxon>eudicotyledons</taxon>
        <taxon>Gunneridae</taxon>
        <taxon>Pentapetalae</taxon>
        <taxon>asterids</taxon>
        <taxon>lamiids</taxon>
        <taxon>Lamiales</taxon>
        <taxon>Bignoniaceae</taxon>
        <taxon>Crescentiina</taxon>
        <taxon>Tabebuia alliance</taxon>
        <taxon>Handroanthus</taxon>
    </lineage>
</organism>
<protein>
    <recommendedName>
        <fullName evidence="1">KIB1-4 beta-propeller domain-containing protein</fullName>
    </recommendedName>
</protein>
<dbReference type="EMBL" id="NKXS01001662">
    <property type="protein sequence ID" value="PIN17486.1"/>
    <property type="molecule type" value="Genomic_DNA"/>
</dbReference>